<dbReference type="AlphaFoldDB" id="A0A6A4HF53"/>
<keyword evidence="2" id="KW-1185">Reference proteome</keyword>
<dbReference type="SUPFAM" id="SSF81383">
    <property type="entry name" value="F-box domain"/>
    <property type="match status" value="1"/>
</dbReference>
<accession>A0A6A4HF53</accession>
<organism evidence="1 2">
    <name type="scientific">Gymnopus androsaceus JB14</name>
    <dbReference type="NCBI Taxonomy" id="1447944"/>
    <lineage>
        <taxon>Eukaryota</taxon>
        <taxon>Fungi</taxon>
        <taxon>Dikarya</taxon>
        <taxon>Basidiomycota</taxon>
        <taxon>Agaricomycotina</taxon>
        <taxon>Agaricomycetes</taxon>
        <taxon>Agaricomycetidae</taxon>
        <taxon>Agaricales</taxon>
        <taxon>Marasmiineae</taxon>
        <taxon>Omphalotaceae</taxon>
        <taxon>Gymnopus</taxon>
    </lineage>
</organism>
<evidence type="ECO:0000313" key="2">
    <source>
        <dbReference type="Proteomes" id="UP000799118"/>
    </source>
</evidence>
<dbReference type="InterPro" id="IPR036047">
    <property type="entry name" value="F-box-like_dom_sf"/>
</dbReference>
<sequence>MNEAPESSPQQTVTVPLNKDLSDLIPFEIFEYIISLLPNHLPTLKNCTLTCRAWLQPSWKRLFAGRIVLVHRKNIDRLLEIIERNAHSDSLTIIRFIERVAIEQGGSSRLIRNEGNQERMT</sequence>
<dbReference type="EMBL" id="ML769513">
    <property type="protein sequence ID" value="KAE9396440.1"/>
    <property type="molecule type" value="Genomic_DNA"/>
</dbReference>
<name>A0A6A4HF53_9AGAR</name>
<evidence type="ECO:0000313" key="1">
    <source>
        <dbReference type="EMBL" id="KAE9396440.1"/>
    </source>
</evidence>
<protein>
    <recommendedName>
        <fullName evidence="3">F-box domain-containing protein</fullName>
    </recommendedName>
</protein>
<dbReference type="OrthoDB" id="2788229at2759"/>
<gene>
    <name evidence="1" type="ORF">BT96DRAFT_110689</name>
</gene>
<proteinExistence type="predicted"/>
<evidence type="ECO:0008006" key="3">
    <source>
        <dbReference type="Google" id="ProtNLM"/>
    </source>
</evidence>
<reference evidence="1" key="1">
    <citation type="journal article" date="2019" name="Environ. Microbiol.">
        <title>Fungal ecological strategies reflected in gene transcription - a case study of two litter decomposers.</title>
        <authorList>
            <person name="Barbi F."/>
            <person name="Kohler A."/>
            <person name="Barry K."/>
            <person name="Baskaran P."/>
            <person name="Daum C."/>
            <person name="Fauchery L."/>
            <person name="Ihrmark K."/>
            <person name="Kuo A."/>
            <person name="LaButti K."/>
            <person name="Lipzen A."/>
            <person name="Morin E."/>
            <person name="Grigoriev I.V."/>
            <person name="Henrissat B."/>
            <person name="Lindahl B."/>
            <person name="Martin F."/>
        </authorList>
    </citation>
    <scope>NUCLEOTIDE SEQUENCE</scope>
    <source>
        <strain evidence="1">JB14</strain>
    </source>
</reference>
<dbReference type="Proteomes" id="UP000799118">
    <property type="component" value="Unassembled WGS sequence"/>
</dbReference>